<evidence type="ECO:0000256" key="4">
    <source>
        <dbReference type="ARBA" id="ARBA00023242"/>
    </source>
</evidence>
<name>A0A5C7INW2_9ROSI</name>
<dbReference type="EMBL" id="VAHF01000002">
    <property type="protein sequence ID" value="TXG70808.1"/>
    <property type="molecule type" value="Genomic_DNA"/>
</dbReference>
<evidence type="ECO:0000313" key="6">
    <source>
        <dbReference type="EMBL" id="TXG70808.1"/>
    </source>
</evidence>
<protein>
    <recommendedName>
        <fullName evidence="5">BHLH domain-containing protein</fullName>
    </recommendedName>
</protein>
<evidence type="ECO:0000256" key="1">
    <source>
        <dbReference type="ARBA" id="ARBA00004123"/>
    </source>
</evidence>
<dbReference type="GO" id="GO:0090575">
    <property type="term" value="C:RNA polymerase II transcription regulator complex"/>
    <property type="evidence" value="ECO:0007669"/>
    <property type="project" value="TreeGrafter"/>
</dbReference>
<dbReference type="Gene3D" id="4.10.280.10">
    <property type="entry name" value="Helix-loop-helix DNA-binding domain"/>
    <property type="match status" value="1"/>
</dbReference>
<evidence type="ECO:0000256" key="2">
    <source>
        <dbReference type="ARBA" id="ARBA00023015"/>
    </source>
</evidence>
<dbReference type="GO" id="GO:0000977">
    <property type="term" value="F:RNA polymerase II transcription regulatory region sequence-specific DNA binding"/>
    <property type="evidence" value="ECO:0007669"/>
    <property type="project" value="TreeGrafter"/>
</dbReference>
<feature type="domain" description="BHLH" evidence="5">
    <location>
        <begin position="49"/>
        <end position="101"/>
    </location>
</feature>
<dbReference type="PANTHER" id="PTHR13935">
    <property type="entry name" value="ACHAETE-SCUTE TRANSCRIPTION FACTOR-RELATED"/>
    <property type="match status" value="1"/>
</dbReference>
<evidence type="ECO:0000313" key="7">
    <source>
        <dbReference type="Proteomes" id="UP000323000"/>
    </source>
</evidence>
<dbReference type="AlphaFoldDB" id="A0A5C7INW2"/>
<dbReference type="Pfam" id="PF00010">
    <property type="entry name" value="HLH"/>
    <property type="match status" value="1"/>
</dbReference>
<keyword evidence="4" id="KW-0539">Nucleus</keyword>
<comment type="subcellular location">
    <subcellularLocation>
        <location evidence="1">Nucleus</location>
    </subcellularLocation>
</comment>
<comment type="caution">
    <text evidence="6">The sequence shown here is derived from an EMBL/GenBank/DDBJ whole genome shotgun (WGS) entry which is preliminary data.</text>
</comment>
<dbReference type="CDD" id="cd18914">
    <property type="entry name" value="bHLH_AtORG2_like"/>
    <property type="match status" value="1"/>
</dbReference>
<dbReference type="SUPFAM" id="SSF47459">
    <property type="entry name" value="HLH, helix-loop-helix DNA-binding domain"/>
    <property type="match status" value="1"/>
</dbReference>
<dbReference type="GO" id="GO:0000981">
    <property type="term" value="F:DNA-binding transcription factor activity, RNA polymerase II-specific"/>
    <property type="evidence" value="ECO:0007669"/>
    <property type="project" value="TreeGrafter"/>
</dbReference>
<dbReference type="OrthoDB" id="1935281at2759"/>
<dbReference type="Proteomes" id="UP000323000">
    <property type="component" value="Chromosome 2"/>
</dbReference>
<accession>A0A5C7INW2</accession>
<dbReference type="InterPro" id="IPR011598">
    <property type="entry name" value="bHLH_dom"/>
</dbReference>
<keyword evidence="2" id="KW-0805">Transcription regulation</keyword>
<organism evidence="6 7">
    <name type="scientific">Acer yangbiense</name>
    <dbReference type="NCBI Taxonomy" id="1000413"/>
    <lineage>
        <taxon>Eukaryota</taxon>
        <taxon>Viridiplantae</taxon>
        <taxon>Streptophyta</taxon>
        <taxon>Embryophyta</taxon>
        <taxon>Tracheophyta</taxon>
        <taxon>Spermatophyta</taxon>
        <taxon>Magnoliopsida</taxon>
        <taxon>eudicotyledons</taxon>
        <taxon>Gunneridae</taxon>
        <taxon>Pentapetalae</taxon>
        <taxon>rosids</taxon>
        <taxon>malvids</taxon>
        <taxon>Sapindales</taxon>
        <taxon>Sapindaceae</taxon>
        <taxon>Hippocastanoideae</taxon>
        <taxon>Acereae</taxon>
        <taxon>Acer</taxon>
    </lineage>
</organism>
<dbReference type="PANTHER" id="PTHR13935:SF134">
    <property type="entry name" value="TRANSCRIPTION FACTOR BHLH FAMILY-RELATED"/>
    <property type="match status" value="1"/>
</dbReference>
<dbReference type="InterPro" id="IPR015660">
    <property type="entry name" value="MASH1/Ascl1a-like"/>
</dbReference>
<keyword evidence="7" id="KW-1185">Reference proteome</keyword>
<proteinExistence type="predicted"/>
<dbReference type="InterPro" id="IPR036638">
    <property type="entry name" value="HLH_DNA-bd_sf"/>
</dbReference>
<evidence type="ECO:0000256" key="3">
    <source>
        <dbReference type="ARBA" id="ARBA00023163"/>
    </source>
</evidence>
<evidence type="ECO:0000259" key="5">
    <source>
        <dbReference type="PROSITE" id="PS50888"/>
    </source>
</evidence>
<keyword evidence="3" id="KW-0804">Transcription</keyword>
<sequence>MFPPAPPSDEYFFINHFINPHQEDFIQQDLILTNINYSQGRSSNINDCEKKILHKEIERQRRRHISKLNASLRSLLPLESIKGKRSVSDHIHEAEKYITHMKKNIQDLSVKRDKLIKNLPDSDHQVLDHGNTSSENCLVNCTVSVHPYCGGVRIVVGGDRREESFHLSRVLEVVVEEGLDVVRCVSHKTDEGIFHTIQSEVGDPTSVDLHGMQQKINYVIMSTGYNTE</sequence>
<reference evidence="7" key="1">
    <citation type="journal article" date="2019" name="Gigascience">
        <title>De novo genome assembly of the endangered Acer yangbiense, a plant species with extremely small populations endemic to Yunnan Province, China.</title>
        <authorList>
            <person name="Yang J."/>
            <person name="Wariss H.M."/>
            <person name="Tao L."/>
            <person name="Zhang R."/>
            <person name="Yun Q."/>
            <person name="Hollingsworth P."/>
            <person name="Dao Z."/>
            <person name="Luo G."/>
            <person name="Guo H."/>
            <person name="Ma Y."/>
            <person name="Sun W."/>
        </authorList>
    </citation>
    <scope>NUCLEOTIDE SEQUENCE [LARGE SCALE GENOMIC DNA]</scope>
    <source>
        <strain evidence="7">cv. Malutang</strain>
    </source>
</reference>
<dbReference type="PROSITE" id="PS50888">
    <property type="entry name" value="BHLH"/>
    <property type="match status" value="1"/>
</dbReference>
<dbReference type="GO" id="GO:0046983">
    <property type="term" value="F:protein dimerization activity"/>
    <property type="evidence" value="ECO:0007669"/>
    <property type="project" value="InterPro"/>
</dbReference>
<gene>
    <name evidence="6" type="ORF">EZV62_005743</name>
</gene>